<dbReference type="Pfam" id="PF03008">
    <property type="entry name" value="DUF234"/>
    <property type="match status" value="1"/>
</dbReference>
<dbReference type="Pfam" id="PF13191">
    <property type="entry name" value="AAA_16"/>
    <property type="match status" value="1"/>
</dbReference>
<dbReference type="InterPro" id="IPR041664">
    <property type="entry name" value="AAA_16"/>
</dbReference>
<accession>A0A512PGL7</accession>
<organism evidence="3 4">
    <name type="scientific">Cellulomonas soli</name>
    <dbReference type="NCBI Taxonomy" id="931535"/>
    <lineage>
        <taxon>Bacteria</taxon>
        <taxon>Bacillati</taxon>
        <taxon>Actinomycetota</taxon>
        <taxon>Actinomycetes</taxon>
        <taxon>Micrococcales</taxon>
        <taxon>Cellulomonadaceae</taxon>
        <taxon>Cellulomonas</taxon>
    </lineage>
</organism>
<evidence type="ECO:0000259" key="1">
    <source>
        <dbReference type="Pfam" id="PF03008"/>
    </source>
</evidence>
<sequence length="478" mass="51536">MQMAGFIGRQVELDELDAHLDVVRRGGRADAGVAVLLRGRRRVGKSRLVTELIRRAQLPSVYFQAARRAPVADELTLLADAIATSTLSGAAVADGNTPASLTAALRLLAAALPTEGPAIVVIDELPWLLEGFDGGAGELQRVWDRELSQRPVLLLLLGSDLGMMESLNRPDQPFHGRATEMVLYALSPQDVARMTGLSGMAAFDAHLITGGQPLVAQEWTDGQTPTAFIRRSFERSTSALVVSGTRVLDGELPESSHARAVLAAIGGKGERTYTGILQRLTGAISATTLDRSLALLVEKRVVEADEPLSTRRAAKDRRWRVADPALRFWLAVVEPALPDIDRGRPDLASARFEAGYAAWRGRAVEPVVRQSLARLLPDERWPHARQIGGWWPRTNRPEIDLVAADARPAESIAFVGTIKWRAAKPVTAAEIGALAQEATHVPGVGASTPLVAVCPGGAVDDDRLTQVWTADDLLRAWP</sequence>
<feature type="domain" description="Orc1-like AAA ATPase" evidence="2">
    <location>
        <begin position="6"/>
        <end position="128"/>
    </location>
</feature>
<dbReference type="InterPro" id="IPR027417">
    <property type="entry name" value="P-loop_NTPase"/>
</dbReference>
<dbReference type="EMBL" id="BKAL01000011">
    <property type="protein sequence ID" value="GEP70345.1"/>
    <property type="molecule type" value="Genomic_DNA"/>
</dbReference>
<feature type="domain" description="DUF234" evidence="1">
    <location>
        <begin position="329"/>
        <end position="426"/>
    </location>
</feature>
<keyword evidence="4" id="KW-1185">Reference proteome</keyword>
<evidence type="ECO:0000313" key="4">
    <source>
        <dbReference type="Proteomes" id="UP000321798"/>
    </source>
</evidence>
<gene>
    <name evidence="3" type="ORF">CSO01_30600</name>
</gene>
<protein>
    <submittedName>
        <fullName evidence="3">ATPase AAA</fullName>
    </submittedName>
</protein>
<evidence type="ECO:0000313" key="3">
    <source>
        <dbReference type="EMBL" id="GEP70345.1"/>
    </source>
</evidence>
<dbReference type="PANTHER" id="PTHR34704:SF1">
    <property type="entry name" value="ATPASE"/>
    <property type="match status" value="1"/>
</dbReference>
<reference evidence="3 4" key="1">
    <citation type="submission" date="2019-07" db="EMBL/GenBank/DDBJ databases">
        <title>Whole genome shotgun sequence of Cellulomonas soli NBRC 109434.</title>
        <authorList>
            <person name="Hosoyama A."/>
            <person name="Uohara A."/>
            <person name="Ohji S."/>
            <person name="Ichikawa N."/>
        </authorList>
    </citation>
    <scope>NUCLEOTIDE SEQUENCE [LARGE SCALE GENOMIC DNA]</scope>
    <source>
        <strain evidence="3 4">NBRC 109434</strain>
    </source>
</reference>
<dbReference type="AlphaFoldDB" id="A0A512PGL7"/>
<dbReference type="SUPFAM" id="SSF52540">
    <property type="entry name" value="P-loop containing nucleoside triphosphate hydrolases"/>
    <property type="match status" value="1"/>
</dbReference>
<comment type="caution">
    <text evidence="3">The sequence shown here is derived from an EMBL/GenBank/DDBJ whole genome shotgun (WGS) entry which is preliminary data.</text>
</comment>
<dbReference type="Proteomes" id="UP000321798">
    <property type="component" value="Unassembled WGS sequence"/>
</dbReference>
<name>A0A512PGL7_9CELL</name>
<dbReference type="InterPro" id="IPR004256">
    <property type="entry name" value="DUF234"/>
</dbReference>
<evidence type="ECO:0000259" key="2">
    <source>
        <dbReference type="Pfam" id="PF13191"/>
    </source>
</evidence>
<proteinExistence type="predicted"/>
<dbReference type="Gene3D" id="3.40.50.300">
    <property type="entry name" value="P-loop containing nucleotide triphosphate hydrolases"/>
    <property type="match status" value="1"/>
</dbReference>
<dbReference type="PANTHER" id="PTHR34704">
    <property type="entry name" value="ATPASE"/>
    <property type="match status" value="1"/>
</dbReference>